<dbReference type="GO" id="GO:0071555">
    <property type="term" value="P:cell wall organization"/>
    <property type="evidence" value="ECO:0007669"/>
    <property type="project" value="UniProtKB-KW"/>
</dbReference>
<feature type="transmembrane region" description="Helical" evidence="11">
    <location>
        <begin position="316"/>
        <end position="343"/>
    </location>
</feature>
<dbReference type="GO" id="GO:0015648">
    <property type="term" value="F:lipid-linked peptidoglycan transporter activity"/>
    <property type="evidence" value="ECO:0007669"/>
    <property type="project" value="TreeGrafter"/>
</dbReference>
<dbReference type="InterPro" id="IPR018365">
    <property type="entry name" value="Cell_cycle_FtsW-rel_CS"/>
</dbReference>
<comment type="similarity">
    <text evidence="11">Belongs to the SEDS family. MrdB/RodA subfamily.</text>
</comment>
<dbReference type="AlphaFoldDB" id="A0A8J6P2M6"/>
<evidence type="ECO:0000256" key="7">
    <source>
        <dbReference type="ARBA" id="ARBA00022984"/>
    </source>
</evidence>
<evidence type="ECO:0000256" key="8">
    <source>
        <dbReference type="ARBA" id="ARBA00022989"/>
    </source>
</evidence>
<organism evidence="12 13">
    <name type="scientific">Candidatus Thiopontia autotrophica</name>
    <dbReference type="NCBI Taxonomy" id="2841688"/>
    <lineage>
        <taxon>Bacteria</taxon>
        <taxon>Pseudomonadati</taxon>
        <taxon>Pseudomonadota</taxon>
        <taxon>Gammaproteobacteria</taxon>
        <taxon>Candidatus Thiopontia</taxon>
    </lineage>
</organism>
<dbReference type="GO" id="GO:0008360">
    <property type="term" value="P:regulation of cell shape"/>
    <property type="evidence" value="ECO:0007669"/>
    <property type="project" value="UniProtKB-KW"/>
</dbReference>
<name>A0A8J6P2M6_9GAMM</name>
<dbReference type="UniPathway" id="UPA00219"/>
<reference evidence="12 13" key="1">
    <citation type="submission" date="2020-08" db="EMBL/GenBank/DDBJ databases">
        <title>Bridging the membrane lipid divide: bacteria of the FCB group superphylum have the potential to synthesize archaeal ether lipids.</title>
        <authorList>
            <person name="Villanueva L."/>
            <person name="Von Meijenfeldt F.A.B."/>
            <person name="Westbye A.B."/>
            <person name="Yadav S."/>
            <person name="Hopmans E.C."/>
            <person name="Dutilh B.E."/>
            <person name="Sinninghe Damste J.S."/>
        </authorList>
    </citation>
    <scope>NUCLEOTIDE SEQUENCE [LARGE SCALE GENOMIC DNA]</scope>
    <source>
        <strain evidence="12">NIOZ-UU100</strain>
    </source>
</reference>
<dbReference type="PANTHER" id="PTHR30474:SF1">
    <property type="entry name" value="PEPTIDOGLYCAN GLYCOSYLTRANSFERASE MRDB"/>
    <property type="match status" value="1"/>
</dbReference>
<comment type="subcellular location">
    <subcellularLocation>
        <location evidence="11">Cell inner membrane</location>
        <topology evidence="11">Multi-pass membrane protein</topology>
    </subcellularLocation>
    <subcellularLocation>
        <location evidence="1">Membrane</location>
        <topology evidence="1">Multi-pass membrane protein</topology>
    </subcellularLocation>
</comment>
<evidence type="ECO:0000313" key="12">
    <source>
        <dbReference type="EMBL" id="MBC8518869.1"/>
    </source>
</evidence>
<feature type="transmembrane region" description="Helical" evidence="11">
    <location>
        <begin position="84"/>
        <end position="104"/>
    </location>
</feature>
<dbReference type="Proteomes" id="UP000654401">
    <property type="component" value="Unassembled WGS sequence"/>
</dbReference>
<dbReference type="GO" id="GO:0032153">
    <property type="term" value="C:cell division site"/>
    <property type="evidence" value="ECO:0007669"/>
    <property type="project" value="TreeGrafter"/>
</dbReference>
<dbReference type="NCBIfam" id="TIGR02210">
    <property type="entry name" value="rodA_shape"/>
    <property type="match status" value="1"/>
</dbReference>
<keyword evidence="8 11" id="KW-1133">Transmembrane helix</keyword>
<evidence type="ECO:0000256" key="1">
    <source>
        <dbReference type="ARBA" id="ARBA00004141"/>
    </source>
</evidence>
<keyword evidence="3 11" id="KW-0328">Glycosyltransferase</keyword>
<evidence type="ECO:0000256" key="9">
    <source>
        <dbReference type="ARBA" id="ARBA00023136"/>
    </source>
</evidence>
<sequence>MSSHSALESRGVDHTQRKTPLAFRLHIDLPLLTALLVLSIFGTVILYSASGGDLEMLTRQITRVAVAFTVLFIVAQTPPHWLKIITFWLFVIGLIMLIAVPLVGESHKGAQRWLNLGIFLVQPSEMMKLIIPMMVAAYLSEQHLPPEPKRLLIATAIIIFPVLLIAKQPDLGTSLLIASAGFFVLFMAGISWKIIAGLSASVAALLPLFWIYLMKGYQKQRVLTFLDPESDPRGSGYHIIQSKIAIGSGGGFGKGWFNGTQSQLEFLPERHTDFIFAVLAEEFGFMGVLFIFSIYLFIIFRGLTIAMEAQETYTRLLAGGITMIFFTYFFVNVGMVTGLLPVVGLPLPMVSYGGTSMVTLMAAFGILMSIHTHRRLLNK</sequence>
<dbReference type="GO" id="GO:0005886">
    <property type="term" value="C:plasma membrane"/>
    <property type="evidence" value="ECO:0007669"/>
    <property type="project" value="UniProtKB-SubCell"/>
</dbReference>
<proteinExistence type="inferred from homology"/>
<evidence type="ECO:0000256" key="5">
    <source>
        <dbReference type="ARBA" id="ARBA00022692"/>
    </source>
</evidence>
<keyword evidence="9 11" id="KW-0472">Membrane</keyword>
<comment type="catalytic activity">
    <reaction evidence="11">
        <text>[GlcNAc-(1-&gt;4)-Mur2Ac(oyl-L-Ala-gamma-D-Glu-L-Lys-D-Ala-D-Ala)](n)-di-trans,octa-cis-undecaprenyl diphosphate + beta-D-GlcNAc-(1-&gt;4)-Mur2Ac(oyl-L-Ala-gamma-D-Glu-L-Lys-D-Ala-D-Ala)-di-trans,octa-cis-undecaprenyl diphosphate = [GlcNAc-(1-&gt;4)-Mur2Ac(oyl-L-Ala-gamma-D-Glu-L-Lys-D-Ala-D-Ala)](n+1)-di-trans,octa-cis-undecaprenyl diphosphate + di-trans,octa-cis-undecaprenyl diphosphate + H(+)</text>
        <dbReference type="Rhea" id="RHEA:23708"/>
        <dbReference type="Rhea" id="RHEA-COMP:9602"/>
        <dbReference type="Rhea" id="RHEA-COMP:9603"/>
        <dbReference type="ChEBI" id="CHEBI:15378"/>
        <dbReference type="ChEBI" id="CHEBI:58405"/>
        <dbReference type="ChEBI" id="CHEBI:60033"/>
        <dbReference type="ChEBI" id="CHEBI:78435"/>
        <dbReference type="EC" id="2.4.99.28"/>
    </reaction>
</comment>
<evidence type="ECO:0000256" key="6">
    <source>
        <dbReference type="ARBA" id="ARBA00022960"/>
    </source>
</evidence>
<evidence type="ECO:0000256" key="3">
    <source>
        <dbReference type="ARBA" id="ARBA00022676"/>
    </source>
</evidence>
<feature type="transmembrane region" description="Helical" evidence="11">
    <location>
        <begin position="151"/>
        <end position="168"/>
    </location>
</feature>
<protein>
    <recommendedName>
        <fullName evidence="11">Peptidoglycan glycosyltransferase MrdB</fullName>
        <shortName evidence="11">PGT</shortName>
        <ecNumber evidence="11">2.4.99.28</ecNumber>
    </recommendedName>
    <alternativeName>
        <fullName evidence="11">Cell elongation protein RodA</fullName>
    </alternativeName>
    <alternativeName>
        <fullName evidence="11">Cell wall polymerase</fullName>
    </alternativeName>
    <alternativeName>
        <fullName evidence="11">Peptidoglycan polymerase</fullName>
        <shortName evidence="11">PG polymerase</shortName>
    </alternativeName>
</protein>
<feature type="transmembrane region" description="Helical" evidence="11">
    <location>
        <begin position="116"/>
        <end position="139"/>
    </location>
</feature>
<dbReference type="EMBL" id="JACNFK010000009">
    <property type="protein sequence ID" value="MBC8518869.1"/>
    <property type="molecule type" value="Genomic_DNA"/>
</dbReference>
<keyword evidence="4 11" id="KW-0808">Transferase</keyword>
<evidence type="ECO:0000256" key="11">
    <source>
        <dbReference type="HAMAP-Rule" id="MF_02079"/>
    </source>
</evidence>
<keyword evidence="2 11" id="KW-1003">Cell membrane</keyword>
<dbReference type="Pfam" id="PF01098">
    <property type="entry name" value="FTSW_RODA_SPOVE"/>
    <property type="match status" value="1"/>
</dbReference>
<keyword evidence="10 11" id="KW-0961">Cell wall biogenesis/degradation</keyword>
<evidence type="ECO:0000313" key="13">
    <source>
        <dbReference type="Proteomes" id="UP000654401"/>
    </source>
</evidence>
<gene>
    <name evidence="11 12" type="primary">rodA</name>
    <name evidence="11" type="synonym">mrdB</name>
    <name evidence="12" type="ORF">H8D24_00485</name>
</gene>
<comment type="pathway">
    <text evidence="11">Cell wall biogenesis; peptidoglycan biosynthesis.</text>
</comment>
<feature type="transmembrane region" description="Helical" evidence="11">
    <location>
        <begin position="180"/>
        <end position="213"/>
    </location>
</feature>
<keyword evidence="5 11" id="KW-0812">Transmembrane</keyword>
<comment type="caution">
    <text evidence="12">The sequence shown here is derived from an EMBL/GenBank/DDBJ whole genome shotgun (WGS) entry which is preliminary data.</text>
</comment>
<dbReference type="HAMAP" id="MF_02079">
    <property type="entry name" value="PGT_RodA"/>
    <property type="match status" value="1"/>
</dbReference>
<dbReference type="EC" id="2.4.99.28" evidence="11"/>
<accession>A0A8J6P2M6</accession>
<feature type="transmembrane region" description="Helical" evidence="11">
    <location>
        <begin position="349"/>
        <end position="370"/>
    </location>
</feature>
<dbReference type="PANTHER" id="PTHR30474">
    <property type="entry name" value="CELL CYCLE PROTEIN"/>
    <property type="match status" value="1"/>
</dbReference>
<keyword evidence="7 11" id="KW-0573">Peptidoglycan synthesis</keyword>
<feature type="transmembrane region" description="Helical" evidence="11">
    <location>
        <begin position="29"/>
        <end position="49"/>
    </location>
</feature>
<dbReference type="GO" id="GO:0051301">
    <property type="term" value="P:cell division"/>
    <property type="evidence" value="ECO:0007669"/>
    <property type="project" value="InterPro"/>
</dbReference>
<dbReference type="GO" id="GO:0009252">
    <property type="term" value="P:peptidoglycan biosynthetic process"/>
    <property type="evidence" value="ECO:0007669"/>
    <property type="project" value="UniProtKB-UniRule"/>
</dbReference>
<comment type="function">
    <text evidence="11">Peptidoglycan polymerase that is essential for cell wall elongation.</text>
</comment>
<feature type="transmembrane region" description="Helical" evidence="11">
    <location>
        <begin position="61"/>
        <end position="78"/>
    </location>
</feature>
<keyword evidence="6 11" id="KW-0133">Cell shape</keyword>
<dbReference type="InterPro" id="IPR011923">
    <property type="entry name" value="RodA/MrdB"/>
</dbReference>
<evidence type="ECO:0000256" key="10">
    <source>
        <dbReference type="ARBA" id="ARBA00023316"/>
    </source>
</evidence>
<feature type="transmembrane region" description="Helical" evidence="11">
    <location>
        <begin position="283"/>
        <end position="304"/>
    </location>
</feature>
<dbReference type="InterPro" id="IPR001182">
    <property type="entry name" value="FtsW/RodA"/>
</dbReference>
<evidence type="ECO:0000256" key="2">
    <source>
        <dbReference type="ARBA" id="ARBA00022475"/>
    </source>
</evidence>
<keyword evidence="11" id="KW-0997">Cell inner membrane</keyword>
<dbReference type="GO" id="GO:0008955">
    <property type="term" value="F:peptidoglycan glycosyltransferase activity"/>
    <property type="evidence" value="ECO:0007669"/>
    <property type="project" value="UniProtKB-UniRule"/>
</dbReference>
<dbReference type="PROSITE" id="PS00428">
    <property type="entry name" value="FTSW_RODA_SPOVE"/>
    <property type="match status" value="1"/>
</dbReference>
<evidence type="ECO:0000256" key="4">
    <source>
        <dbReference type="ARBA" id="ARBA00022679"/>
    </source>
</evidence>